<dbReference type="Proteomes" id="UP000266861">
    <property type="component" value="Unassembled WGS sequence"/>
</dbReference>
<dbReference type="AlphaFoldDB" id="A0A397INV5"/>
<evidence type="ECO:0000313" key="1">
    <source>
        <dbReference type="EMBL" id="RHZ77698.1"/>
    </source>
</evidence>
<dbReference type="OrthoDB" id="2476485at2759"/>
<dbReference type="EMBL" id="PQFF01000164">
    <property type="protein sequence ID" value="RHZ77699.1"/>
    <property type="molecule type" value="Genomic_DNA"/>
</dbReference>
<proteinExistence type="predicted"/>
<keyword evidence="3" id="KW-1185">Reference proteome</keyword>
<dbReference type="EMBL" id="PQFF01000164">
    <property type="protein sequence ID" value="RHZ77698.1"/>
    <property type="molecule type" value="Genomic_DNA"/>
</dbReference>
<organism evidence="2 3">
    <name type="scientific">Diversispora epigaea</name>
    <dbReference type="NCBI Taxonomy" id="1348612"/>
    <lineage>
        <taxon>Eukaryota</taxon>
        <taxon>Fungi</taxon>
        <taxon>Fungi incertae sedis</taxon>
        <taxon>Mucoromycota</taxon>
        <taxon>Glomeromycotina</taxon>
        <taxon>Glomeromycetes</taxon>
        <taxon>Diversisporales</taxon>
        <taxon>Diversisporaceae</taxon>
        <taxon>Diversispora</taxon>
    </lineage>
</organism>
<protein>
    <submittedName>
        <fullName evidence="2">Uncharacterized protein</fullName>
    </submittedName>
</protein>
<comment type="caution">
    <text evidence="2">The sequence shown here is derived from an EMBL/GenBank/DDBJ whole genome shotgun (WGS) entry which is preliminary data.</text>
</comment>
<name>A0A397INV5_9GLOM</name>
<reference evidence="2 3" key="1">
    <citation type="submission" date="2018-08" db="EMBL/GenBank/DDBJ databases">
        <title>Genome and evolution of the arbuscular mycorrhizal fungus Diversispora epigaea (formerly Glomus versiforme) and its bacterial endosymbionts.</title>
        <authorList>
            <person name="Sun X."/>
            <person name="Fei Z."/>
            <person name="Harrison M."/>
        </authorList>
    </citation>
    <scope>NUCLEOTIDE SEQUENCE [LARGE SCALE GENOMIC DNA]</scope>
    <source>
        <strain evidence="2 3">IT104</strain>
    </source>
</reference>
<evidence type="ECO:0000313" key="3">
    <source>
        <dbReference type="Proteomes" id="UP000266861"/>
    </source>
</evidence>
<gene>
    <name evidence="1" type="ORF">Glove_174g150</name>
    <name evidence="2" type="ORF">Glove_174g151</name>
</gene>
<sequence length="124" mass="14598">MSLQEYWKRIIYEHEKNKHISSESNDGEITLTKWTKLSDNTSINLNFSFDSIESINYDMSLKNYEKGTEINFNLSFQENKEDLTIPSSECLFNENTWKQWILGSGKVVKNLLAEFANKKEHPLR</sequence>
<evidence type="ECO:0000313" key="2">
    <source>
        <dbReference type="EMBL" id="RHZ77699.1"/>
    </source>
</evidence>
<accession>A0A397INV5</accession>